<keyword evidence="2" id="KW-1185">Reference proteome</keyword>
<organism evidence="1 2">
    <name type="scientific">Antrodiella citrinella</name>
    <dbReference type="NCBI Taxonomy" id="2447956"/>
    <lineage>
        <taxon>Eukaryota</taxon>
        <taxon>Fungi</taxon>
        <taxon>Dikarya</taxon>
        <taxon>Basidiomycota</taxon>
        <taxon>Agaricomycotina</taxon>
        <taxon>Agaricomycetes</taxon>
        <taxon>Polyporales</taxon>
        <taxon>Steccherinaceae</taxon>
        <taxon>Antrodiella</taxon>
    </lineage>
</organism>
<dbReference type="EMBL" id="SGPM01000176">
    <property type="protein sequence ID" value="THH28480.1"/>
    <property type="molecule type" value="Genomic_DNA"/>
</dbReference>
<dbReference type="AlphaFoldDB" id="A0A4S4MYJ9"/>
<sequence>MTHTGPALKFTVSSVRYVGILLENEAHDCESIPLPDIDASFGEYVVEVIFKGLKIRSSTKSV</sequence>
<comment type="caution">
    <text evidence="1">The sequence shown here is derived from an EMBL/GenBank/DDBJ whole genome shotgun (WGS) entry which is preliminary data.</text>
</comment>
<reference evidence="1 2" key="1">
    <citation type="submission" date="2019-02" db="EMBL/GenBank/DDBJ databases">
        <title>Genome sequencing of the rare red list fungi Antrodiella citrinella (Flaviporus citrinellus).</title>
        <authorList>
            <person name="Buettner E."/>
            <person name="Kellner H."/>
        </authorList>
    </citation>
    <scope>NUCLEOTIDE SEQUENCE [LARGE SCALE GENOMIC DNA]</scope>
    <source>
        <strain evidence="1 2">DSM 108506</strain>
    </source>
</reference>
<protein>
    <submittedName>
        <fullName evidence="1">Uncharacterized protein</fullName>
    </submittedName>
</protein>
<accession>A0A4S4MYJ9</accession>
<evidence type="ECO:0000313" key="1">
    <source>
        <dbReference type="EMBL" id="THH28480.1"/>
    </source>
</evidence>
<dbReference type="Proteomes" id="UP000308730">
    <property type="component" value="Unassembled WGS sequence"/>
</dbReference>
<evidence type="ECO:0000313" key="2">
    <source>
        <dbReference type="Proteomes" id="UP000308730"/>
    </source>
</evidence>
<gene>
    <name evidence="1" type="ORF">EUX98_g5698</name>
</gene>
<name>A0A4S4MYJ9_9APHY</name>
<proteinExistence type="predicted"/>